<dbReference type="Proteomes" id="UP000222542">
    <property type="component" value="Unassembled WGS sequence"/>
</dbReference>
<sequence>MSTEVQIIERSNVNNISNEEEMILNPMDIKELFDSEWSPEIQVSANVSLGNLKNSEDELDVTDGGNSYGPGGMTGRAEYRHEKYGFYAPTGSAIESFPKESRVGDEKHNNNKQGKAHGMYFHTLAAADKFGNIYFVRLPQDVSDEI</sequence>
<evidence type="ECO:0000313" key="3">
    <source>
        <dbReference type="Proteomes" id="UP000222542"/>
    </source>
</evidence>
<dbReference type="STRING" id="4072.A0A2G2ZGQ9"/>
<comment type="caution">
    <text evidence="2">The sequence shown here is derived from an EMBL/GenBank/DDBJ whole genome shotgun (WGS) entry which is preliminary data.</text>
</comment>
<dbReference type="Gramene" id="PHT81172">
    <property type="protein sequence ID" value="PHT81172"/>
    <property type="gene ID" value="T459_14187"/>
</dbReference>
<evidence type="ECO:0000256" key="1">
    <source>
        <dbReference type="SAM" id="MobiDB-lite"/>
    </source>
</evidence>
<gene>
    <name evidence="2" type="ORF">T459_14187</name>
</gene>
<reference evidence="2 3" key="2">
    <citation type="journal article" date="2017" name="Genome Biol.">
        <title>New reference genome sequences of hot pepper reveal the massive evolution of plant disease-resistance genes by retroduplication.</title>
        <authorList>
            <person name="Kim S."/>
            <person name="Park J."/>
            <person name="Yeom S.I."/>
            <person name="Kim Y.M."/>
            <person name="Seo E."/>
            <person name="Kim K.T."/>
            <person name="Kim M.S."/>
            <person name="Lee J.M."/>
            <person name="Cheong K."/>
            <person name="Shin H.S."/>
            <person name="Kim S.B."/>
            <person name="Han K."/>
            <person name="Lee J."/>
            <person name="Park M."/>
            <person name="Lee H.A."/>
            <person name="Lee H.Y."/>
            <person name="Lee Y."/>
            <person name="Oh S."/>
            <person name="Lee J.H."/>
            <person name="Choi E."/>
            <person name="Choi E."/>
            <person name="Lee S.E."/>
            <person name="Jeon J."/>
            <person name="Kim H."/>
            <person name="Choi G."/>
            <person name="Song H."/>
            <person name="Lee J."/>
            <person name="Lee S.C."/>
            <person name="Kwon J.K."/>
            <person name="Lee H.Y."/>
            <person name="Koo N."/>
            <person name="Hong Y."/>
            <person name="Kim R.W."/>
            <person name="Kang W.H."/>
            <person name="Huh J.H."/>
            <person name="Kang B.C."/>
            <person name="Yang T.J."/>
            <person name="Lee Y.H."/>
            <person name="Bennetzen J.L."/>
            <person name="Choi D."/>
        </authorList>
    </citation>
    <scope>NUCLEOTIDE SEQUENCE [LARGE SCALE GENOMIC DNA]</scope>
    <source>
        <strain evidence="3">cv. CM334</strain>
    </source>
</reference>
<protein>
    <submittedName>
        <fullName evidence="2">Uncharacterized protein</fullName>
    </submittedName>
</protein>
<name>A0A2G2ZGQ9_CAPAN</name>
<reference evidence="2 3" key="1">
    <citation type="journal article" date="2014" name="Nat. Genet.">
        <title>Genome sequence of the hot pepper provides insights into the evolution of pungency in Capsicum species.</title>
        <authorList>
            <person name="Kim S."/>
            <person name="Park M."/>
            <person name="Yeom S.I."/>
            <person name="Kim Y.M."/>
            <person name="Lee J.M."/>
            <person name="Lee H.A."/>
            <person name="Seo E."/>
            <person name="Choi J."/>
            <person name="Cheong K."/>
            <person name="Kim K.T."/>
            <person name="Jung K."/>
            <person name="Lee G.W."/>
            <person name="Oh S.K."/>
            <person name="Bae C."/>
            <person name="Kim S.B."/>
            <person name="Lee H.Y."/>
            <person name="Kim S.Y."/>
            <person name="Kim M.S."/>
            <person name="Kang B.C."/>
            <person name="Jo Y.D."/>
            <person name="Yang H.B."/>
            <person name="Jeong H.J."/>
            <person name="Kang W.H."/>
            <person name="Kwon J.K."/>
            <person name="Shin C."/>
            <person name="Lim J.Y."/>
            <person name="Park J.H."/>
            <person name="Huh J.H."/>
            <person name="Kim J.S."/>
            <person name="Kim B.D."/>
            <person name="Cohen O."/>
            <person name="Paran I."/>
            <person name="Suh M.C."/>
            <person name="Lee S.B."/>
            <person name="Kim Y.K."/>
            <person name="Shin Y."/>
            <person name="Noh S.J."/>
            <person name="Park J."/>
            <person name="Seo Y.S."/>
            <person name="Kwon S.Y."/>
            <person name="Kim H.A."/>
            <person name="Park J.M."/>
            <person name="Kim H.J."/>
            <person name="Choi S.B."/>
            <person name="Bosland P.W."/>
            <person name="Reeves G."/>
            <person name="Jo S.H."/>
            <person name="Lee B.W."/>
            <person name="Cho H.T."/>
            <person name="Choi H.S."/>
            <person name="Lee M.S."/>
            <person name="Yu Y."/>
            <person name="Do Choi Y."/>
            <person name="Park B.S."/>
            <person name="van Deynze A."/>
            <person name="Ashrafi H."/>
            <person name="Hill T."/>
            <person name="Kim W.T."/>
            <person name="Pai H.S."/>
            <person name="Ahn H.K."/>
            <person name="Yeam I."/>
            <person name="Giovannoni J.J."/>
            <person name="Rose J.K."/>
            <person name="Sorensen I."/>
            <person name="Lee S.J."/>
            <person name="Kim R.W."/>
            <person name="Choi I.Y."/>
            <person name="Choi B.S."/>
            <person name="Lim J.S."/>
            <person name="Lee Y.H."/>
            <person name="Choi D."/>
        </authorList>
    </citation>
    <scope>NUCLEOTIDE SEQUENCE [LARGE SCALE GENOMIC DNA]</scope>
    <source>
        <strain evidence="3">cv. CM334</strain>
    </source>
</reference>
<dbReference type="EMBL" id="AYRZ02000005">
    <property type="protein sequence ID" value="PHT81172.1"/>
    <property type="molecule type" value="Genomic_DNA"/>
</dbReference>
<evidence type="ECO:0000313" key="2">
    <source>
        <dbReference type="EMBL" id="PHT81172.1"/>
    </source>
</evidence>
<keyword evidence="3" id="KW-1185">Reference proteome</keyword>
<proteinExistence type="predicted"/>
<organism evidence="2 3">
    <name type="scientific">Capsicum annuum</name>
    <name type="common">Capsicum pepper</name>
    <dbReference type="NCBI Taxonomy" id="4072"/>
    <lineage>
        <taxon>Eukaryota</taxon>
        <taxon>Viridiplantae</taxon>
        <taxon>Streptophyta</taxon>
        <taxon>Embryophyta</taxon>
        <taxon>Tracheophyta</taxon>
        <taxon>Spermatophyta</taxon>
        <taxon>Magnoliopsida</taxon>
        <taxon>eudicotyledons</taxon>
        <taxon>Gunneridae</taxon>
        <taxon>Pentapetalae</taxon>
        <taxon>asterids</taxon>
        <taxon>lamiids</taxon>
        <taxon>Solanales</taxon>
        <taxon>Solanaceae</taxon>
        <taxon>Solanoideae</taxon>
        <taxon>Capsiceae</taxon>
        <taxon>Capsicum</taxon>
    </lineage>
</organism>
<accession>A0A2G2ZGQ9</accession>
<feature type="region of interest" description="Disordered" evidence="1">
    <location>
        <begin position="55"/>
        <end position="74"/>
    </location>
</feature>
<dbReference type="AlphaFoldDB" id="A0A2G2ZGQ9"/>